<sequence>MQRLKIEFVVAVRSKTVHVANKYGRTVCRPNEATGYIDPHEIGMTDPQVIPQVARICSKCSAIMRFQGVNLNDYRAKGIKK</sequence>
<reference evidence="2" key="1">
    <citation type="submission" date="2020-06" db="EMBL/GenBank/DDBJ databases">
        <title>Complete genome sequences of Providencia rettgeri bacteriophages PibeRecoleta, Stilesk and PatoteraRojo.</title>
        <authorList>
            <person name="Batinovic S."/>
            <person name="Chan H.T."/>
            <person name="Stiles J."/>
            <person name="Petrovski S."/>
        </authorList>
    </citation>
    <scope>NUCLEOTIDE SEQUENCE [LARGE SCALE GENOMIC DNA]</scope>
</reference>
<dbReference type="KEGG" id="vg:62682569"/>
<evidence type="ECO:0000313" key="2">
    <source>
        <dbReference type="Proteomes" id="UP000515765"/>
    </source>
</evidence>
<name>A0A7G5B174_9CAUD</name>
<protein>
    <submittedName>
        <fullName evidence="1">Uncharacterized protein</fullName>
    </submittedName>
</protein>
<proteinExistence type="predicted"/>
<keyword evidence="2" id="KW-1185">Reference proteome</keyword>
<accession>A0A7G5B174</accession>
<evidence type="ECO:0000313" key="1">
    <source>
        <dbReference type="EMBL" id="QMV30047.1"/>
    </source>
</evidence>
<dbReference type="GeneID" id="62682569"/>
<dbReference type="RefSeq" id="YP_009999933.1">
    <property type="nucleotide sequence ID" value="NC_053010.1"/>
</dbReference>
<dbReference type="EMBL" id="MT675125">
    <property type="protein sequence ID" value="QMV30047.1"/>
    <property type="molecule type" value="Genomic_DNA"/>
</dbReference>
<organism evidence="1 2">
    <name type="scientific">Providencia phage vB_PreS-Stilesk</name>
    <dbReference type="NCBI Taxonomy" id="2761110"/>
    <lineage>
        <taxon>Viruses</taxon>
        <taxon>Duplodnaviria</taxon>
        <taxon>Heunggongvirae</taxon>
        <taxon>Uroviricota</taxon>
        <taxon>Caudoviricetes</taxon>
        <taxon>Casjensviridae</taxon>
        <taxon>Redjacvirus</taxon>
        <taxon>Redjacvirus stilesk</taxon>
    </lineage>
</organism>
<dbReference type="Proteomes" id="UP000515765">
    <property type="component" value="Segment"/>
</dbReference>